<dbReference type="GO" id="GO:0016020">
    <property type="term" value="C:membrane"/>
    <property type="evidence" value="ECO:0007669"/>
    <property type="project" value="UniProtKB-SubCell"/>
</dbReference>
<dbReference type="InterPro" id="IPR007905">
    <property type="entry name" value="EBP"/>
</dbReference>
<dbReference type="PANTHER" id="PTHR14207">
    <property type="entry name" value="STEROL ISOMERASE"/>
    <property type="match status" value="1"/>
</dbReference>
<sequence>MHPYCPPHLLLPHYVWNDVSALGLCSVMGSLIITAVGSAWVILGRSLSAVNKAIVCWFLTCGLLHVLFEGYFLVYHETLSSRIDLPAQLWKEYAICDSRYLSEDTFVLSIERITVFLWGPLSLLAAAATARNSYNRHALQMLGSLAHIYGCLLYFLTSWEEGYRHCRPEPYYFWVYFVGLNAPWIIIPALLICRSSADIAKGMRSAQELEGRKQGEYPWDSRQ</sequence>
<keyword evidence="8" id="KW-0443">Lipid metabolism</keyword>
<name>A0A292PJE6_9PEZI</name>
<organism evidence="16 17">
    <name type="scientific">Tuber aestivum</name>
    <name type="common">summer truffle</name>
    <dbReference type="NCBI Taxonomy" id="59557"/>
    <lineage>
        <taxon>Eukaryota</taxon>
        <taxon>Fungi</taxon>
        <taxon>Dikarya</taxon>
        <taxon>Ascomycota</taxon>
        <taxon>Pezizomycotina</taxon>
        <taxon>Pezizomycetes</taxon>
        <taxon>Pezizales</taxon>
        <taxon>Tuberaceae</taxon>
        <taxon>Tuber</taxon>
    </lineage>
</organism>
<evidence type="ECO:0000256" key="10">
    <source>
        <dbReference type="ARBA" id="ARBA00023166"/>
    </source>
</evidence>
<evidence type="ECO:0000256" key="2">
    <source>
        <dbReference type="ARBA" id="ARBA00008337"/>
    </source>
</evidence>
<evidence type="ECO:0000256" key="7">
    <source>
        <dbReference type="ARBA" id="ARBA00023011"/>
    </source>
</evidence>
<keyword evidence="5" id="KW-0752">Steroid biosynthesis</keyword>
<evidence type="ECO:0000256" key="5">
    <source>
        <dbReference type="ARBA" id="ARBA00022955"/>
    </source>
</evidence>
<protein>
    <recommendedName>
        <fullName evidence="15">EXPERA domain-containing protein</fullName>
    </recommendedName>
</protein>
<evidence type="ECO:0000256" key="3">
    <source>
        <dbReference type="ARBA" id="ARBA00022516"/>
    </source>
</evidence>
<evidence type="ECO:0000256" key="14">
    <source>
        <dbReference type="SAM" id="Phobius"/>
    </source>
</evidence>
<gene>
    <name evidence="16" type="ORF">GSTUAT00009015001</name>
</gene>
<feature type="transmembrane region" description="Helical" evidence="14">
    <location>
        <begin position="171"/>
        <end position="193"/>
    </location>
</feature>
<keyword evidence="9 13" id="KW-0472">Membrane</keyword>
<evidence type="ECO:0000256" key="4">
    <source>
        <dbReference type="ARBA" id="ARBA00022692"/>
    </source>
</evidence>
<comment type="subcellular location">
    <subcellularLocation>
        <location evidence="1">Membrane</location>
        <topology evidence="1">Multi-pass membrane protein</topology>
    </subcellularLocation>
</comment>
<evidence type="ECO:0000256" key="8">
    <source>
        <dbReference type="ARBA" id="ARBA00023098"/>
    </source>
</evidence>
<dbReference type="Pfam" id="PF05241">
    <property type="entry name" value="EBP"/>
    <property type="match status" value="1"/>
</dbReference>
<keyword evidence="10" id="KW-1207">Sterol metabolism</keyword>
<dbReference type="GO" id="GO:0000247">
    <property type="term" value="F:C-8 sterol isomerase activity"/>
    <property type="evidence" value="ECO:0007669"/>
    <property type="project" value="TreeGrafter"/>
</dbReference>
<dbReference type="GO" id="GO:0005783">
    <property type="term" value="C:endoplasmic reticulum"/>
    <property type="evidence" value="ECO:0007669"/>
    <property type="project" value="TreeGrafter"/>
</dbReference>
<dbReference type="GO" id="GO:0004769">
    <property type="term" value="F:steroid Delta-isomerase activity"/>
    <property type="evidence" value="ECO:0007669"/>
    <property type="project" value="TreeGrafter"/>
</dbReference>
<dbReference type="GO" id="GO:0016126">
    <property type="term" value="P:sterol biosynthetic process"/>
    <property type="evidence" value="ECO:0007669"/>
    <property type="project" value="UniProtKB-KW"/>
</dbReference>
<keyword evidence="7" id="KW-0756">Sterol biosynthesis</keyword>
<feature type="transmembrane region" description="Helical" evidence="14">
    <location>
        <begin position="142"/>
        <end position="159"/>
    </location>
</feature>
<keyword evidence="4 13" id="KW-0812">Transmembrane</keyword>
<accession>A0A292PJE6</accession>
<evidence type="ECO:0000313" key="17">
    <source>
        <dbReference type="Proteomes" id="UP001412239"/>
    </source>
</evidence>
<evidence type="ECO:0000256" key="11">
    <source>
        <dbReference type="ARBA" id="ARBA00023221"/>
    </source>
</evidence>
<evidence type="ECO:0000256" key="9">
    <source>
        <dbReference type="ARBA" id="ARBA00023136"/>
    </source>
</evidence>
<reference evidence="16" key="1">
    <citation type="submission" date="2015-10" db="EMBL/GenBank/DDBJ databases">
        <authorList>
            <person name="Regsiter A."/>
            <person name="william w."/>
        </authorList>
    </citation>
    <scope>NUCLEOTIDE SEQUENCE</scope>
    <source>
        <strain evidence="16">Montdore</strain>
    </source>
</reference>
<dbReference type="Proteomes" id="UP001412239">
    <property type="component" value="Unassembled WGS sequence"/>
</dbReference>
<keyword evidence="6 13" id="KW-1133">Transmembrane helix</keyword>
<evidence type="ECO:0000313" key="16">
    <source>
        <dbReference type="EMBL" id="CUS06901.1"/>
    </source>
</evidence>
<comment type="similarity">
    <text evidence="2">Belongs to the EBP family.</text>
</comment>
<dbReference type="PANTHER" id="PTHR14207:SF0">
    <property type="entry name" value="3-BETA-HYDROXYSTEROID-DELTA(8),DELTA(7)-ISOMERASE"/>
    <property type="match status" value="1"/>
</dbReference>
<evidence type="ECO:0000256" key="12">
    <source>
        <dbReference type="ARBA" id="ARBA00023235"/>
    </source>
</evidence>
<proteinExistence type="inferred from homology"/>
<keyword evidence="3" id="KW-0444">Lipid biosynthesis</keyword>
<feature type="transmembrane region" description="Helical" evidence="14">
    <location>
        <begin position="20"/>
        <end position="43"/>
    </location>
</feature>
<keyword evidence="11" id="KW-0753">Steroid metabolism</keyword>
<dbReference type="GO" id="GO:0047750">
    <property type="term" value="F:cholestenol delta-isomerase activity"/>
    <property type="evidence" value="ECO:0007669"/>
    <property type="project" value="InterPro"/>
</dbReference>
<dbReference type="InterPro" id="IPR033118">
    <property type="entry name" value="EXPERA"/>
</dbReference>
<dbReference type="EMBL" id="LN891288">
    <property type="protein sequence ID" value="CUS06901.1"/>
    <property type="molecule type" value="Genomic_DNA"/>
</dbReference>
<feature type="transmembrane region" description="Helical" evidence="14">
    <location>
        <begin position="113"/>
        <end position="130"/>
    </location>
</feature>
<evidence type="ECO:0000256" key="13">
    <source>
        <dbReference type="PROSITE-ProRule" id="PRU01087"/>
    </source>
</evidence>
<dbReference type="PROSITE" id="PS51751">
    <property type="entry name" value="EXPERA"/>
    <property type="match status" value="1"/>
</dbReference>
<evidence type="ECO:0000259" key="15">
    <source>
        <dbReference type="PROSITE" id="PS51751"/>
    </source>
</evidence>
<keyword evidence="17" id="KW-1185">Reference proteome</keyword>
<feature type="transmembrane region" description="Helical" evidence="14">
    <location>
        <begin position="55"/>
        <end position="74"/>
    </location>
</feature>
<feature type="domain" description="EXPERA" evidence="15">
    <location>
        <begin position="50"/>
        <end position="192"/>
    </location>
</feature>
<evidence type="ECO:0000256" key="1">
    <source>
        <dbReference type="ARBA" id="ARBA00004141"/>
    </source>
</evidence>
<evidence type="ECO:0000256" key="6">
    <source>
        <dbReference type="ARBA" id="ARBA00022989"/>
    </source>
</evidence>
<keyword evidence="12" id="KW-0413">Isomerase</keyword>
<dbReference type="AlphaFoldDB" id="A0A292PJE6"/>